<evidence type="ECO:0000313" key="3">
    <source>
        <dbReference type="EMBL" id="CAL5137918.1"/>
    </source>
</evidence>
<feature type="compositionally biased region" description="Polar residues" evidence="2">
    <location>
        <begin position="528"/>
        <end position="572"/>
    </location>
</feature>
<feature type="compositionally biased region" description="Polar residues" evidence="2">
    <location>
        <begin position="339"/>
        <end position="385"/>
    </location>
</feature>
<feature type="compositionally biased region" description="Polar residues" evidence="2">
    <location>
        <begin position="497"/>
        <end position="520"/>
    </location>
</feature>
<reference evidence="3" key="1">
    <citation type="submission" date="2024-06" db="EMBL/GenBank/DDBJ databases">
        <authorList>
            <person name="Liu X."/>
            <person name="Lenzi L."/>
            <person name="Haldenby T S."/>
            <person name="Uol C."/>
        </authorList>
    </citation>
    <scope>NUCLEOTIDE SEQUENCE</scope>
</reference>
<protein>
    <submittedName>
        <fullName evidence="3">Uncharacterized protein</fullName>
    </submittedName>
</protein>
<feature type="coiled-coil region" evidence="1">
    <location>
        <begin position="184"/>
        <end position="281"/>
    </location>
</feature>
<keyword evidence="1" id="KW-0175">Coiled coil</keyword>
<dbReference type="EMBL" id="CAXLJL010000456">
    <property type="protein sequence ID" value="CAL5137918.1"/>
    <property type="molecule type" value="Genomic_DNA"/>
</dbReference>
<feature type="compositionally biased region" description="Pro residues" evidence="2">
    <location>
        <begin position="444"/>
        <end position="455"/>
    </location>
</feature>
<feature type="compositionally biased region" description="Polar residues" evidence="2">
    <location>
        <begin position="405"/>
        <end position="436"/>
    </location>
</feature>
<organism evidence="3 4">
    <name type="scientific">Calicophoron daubneyi</name>
    <name type="common">Rumen fluke</name>
    <name type="synonym">Paramphistomum daubneyi</name>
    <dbReference type="NCBI Taxonomy" id="300641"/>
    <lineage>
        <taxon>Eukaryota</taxon>
        <taxon>Metazoa</taxon>
        <taxon>Spiralia</taxon>
        <taxon>Lophotrochozoa</taxon>
        <taxon>Platyhelminthes</taxon>
        <taxon>Trematoda</taxon>
        <taxon>Digenea</taxon>
        <taxon>Plagiorchiida</taxon>
        <taxon>Pronocephalata</taxon>
        <taxon>Paramphistomoidea</taxon>
        <taxon>Paramphistomidae</taxon>
        <taxon>Calicophoron</taxon>
    </lineage>
</organism>
<dbReference type="AlphaFoldDB" id="A0AAV2TKU4"/>
<evidence type="ECO:0000256" key="1">
    <source>
        <dbReference type="SAM" id="Coils"/>
    </source>
</evidence>
<gene>
    <name evidence="3" type="ORF">CDAUBV1_LOCUS12396</name>
</gene>
<feature type="compositionally biased region" description="Low complexity" evidence="2">
    <location>
        <begin position="456"/>
        <end position="473"/>
    </location>
</feature>
<sequence length="658" mass="73669">MSTTKVKEDLESKNNAMELEVYRKEAHVSILQEKYNQLEKKLKNNLLSHDKLADDLKRELITIRGEREIAVREGMEKDAQIADLKDDLNRHKSSLAAADNQLDLLRAKLENEILRSSELEKALVEKRAEMVQINATLRQLELQFRDEVTRVNSVPNPEAQEKMERLQRQLTDSFLNSENDRFVREKQAQEIALLTQENAKLSRENVALRSEAETARSTLNRAEGRHNKELAELNGLRQREKDLLQSNITLRQNLEIQDKRCKQLEKQLEKQEKFYDDMLRDPLKQRNPTASIDTLQMQKDKQMLLDHISEMQREIARQGQALDALKRSQSLGSPRVTGHLQTNSNSARSTTPLPRSQNAPYSEQTPAPTSNQQPITGQENTFQRNPLSPPYPVSLPYPVPPSANHPPQANSTQSGGTSFTQQPSGYNPGQTSAGRSDTSRRDAYPPPPYPIPQPAGLPTQPNSISSTNTSTQQTRHRSNSGHSVRFEANNRPDFDHPNSTAASRSSTPYPVPLPTTNASPNAYVASPRDSQQTPGLLQTTSPMGNSQSNPGYPTAMDQSSWSPPYPTGTNYMATRPGSGNGAPRPTLRAKTPPKPVSGREAGPVSWQPPYPNSSESNQTGQLMVVARPITPQPQDRRYDAQPPQIGRNNPLGRRSREK</sequence>
<feature type="coiled-coil region" evidence="1">
    <location>
        <begin position="28"/>
        <end position="143"/>
    </location>
</feature>
<evidence type="ECO:0000256" key="2">
    <source>
        <dbReference type="SAM" id="MobiDB-lite"/>
    </source>
</evidence>
<accession>A0AAV2TKU4</accession>
<feature type="compositionally biased region" description="Polar residues" evidence="2">
    <location>
        <begin position="612"/>
        <end position="621"/>
    </location>
</feature>
<proteinExistence type="predicted"/>
<feature type="compositionally biased region" description="Pro residues" evidence="2">
    <location>
        <begin position="387"/>
        <end position="404"/>
    </location>
</feature>
<feature type="compositionally biased region" description="Basic and acidic residues" evidence="2">
    <location>
        <begin position="484"/>
        <end position="496"/>
    </location>
</feature>
<dbReference type="Proteomes" id="UP001497525">
    <property type="component" value="Unassembled WGS sequence"/>
</dbReference>
<feature type="region of interest" description="Disordered" evidence="2">
    <location>
        <begin position="329"/>
        <end position="658"/>
    </location>
</feature>
<name>A0AAV2TKU4_CALDB</name>
<evidence type="ECO:0000313" key="4">
    <source>
        <dbReference type="Proteomes" id="UP001497525"/>
    </source>
</evidence>
<comment type="caution">
    <text evidence="3">The sequence shown here is derived from an EMBL/GenBank/DDBJ whole genome shotgun (WGS) entry which is preliminary data.</text>
</comment>